<comment type="caution">
    <text evidence="2">The sequence shown here is derived from an EMBL/GenBank/DDBJ whole genome shotgun (WGS) entry which is preliminary data.</text>
</comment>
<keyword evidence="3" id="KW-1185">Reference proteome</keyword>
<evidence type="ECO:0000313" key="3">
    <source>
        <dbReference type="Proteomes" id="UP001228049"/>
    </source>
</evidence>
<organism evidence="2 3">
    <name type="scientific">Dissostichus eleginoides</name>
    <name type="common">Patagonian toothfish</name>
    <name type="synonym">Dissostichus amissus</name>
    <dbReference type="NCBI Taxonomy" id="100907"/>
    <lineage>
        <taxon>Eukaryota</taxon>
        <taxon>Metazoa</taxon>
        <taxon>Chordata</taxon>
        <taxon>Craniata</taxon>
        <taxon>Vertebrata</taxon>
        <taxon>Euteleostomi</taxon>
        <taxon>Actinopterygii</taxon>
        <taxon>Neopterygii</taxon>
        <taxon>Teleostei</taxon>
        <taxon>Neoteleostei</taxon>
        <taxon>Acanthomorphata</taxon>
        <taxon>Eupercaria</taxon>
        <taxon>Perciformes</taxon>
        <taxon>Notothenioidei</taxon>
        <taxon>Nototheniidae</taxon>
        <taxon>Dissostichus</taxon>
    </lineage>
</organism>
<name>A0AAD9ES91_DISEL</name>
<keyword evidence="1" id="KW-0732">Signal</keyword>
<dbReference type="Proteomes" id="UP001228049">
    <property type="component" value="Unassembled WGS sequence"/>
</dbReference>
<accession>A0AAD9ES91</accession>
<dbReference type="AlphaFoldDB" id="A0AAD9ES91"/>
<evidence type="ECO:0000313" key="2">
    <source>
        <dbReference type="EMBL" id="KAK1879558.1"/>
    </source>
</evidence>
<gene>
    <name evidence="2" type="ORF">KUDE01_027678</name>
</gene>
<dbReference type="EMBL" id="JASDAP010000026">
    <property type="protein sequence ID" value="KAK1879558.1"/>
    <property type="molecule type" value="Genomic_DNA"/>
</dbReference>
<reference evidence="2" key="1">
    <citation type="submission" date="2023-04" db="EMBL/GenBank/DDBJ databases">
        <title>Chromosome-level genome of Chaenocephalus aceratus.</title>
        <authorList>
            <person name="Park H."/>
        </authorList>
    </citation>
    <scope>NUCLEOTIDE SEQUENCE</scope>
    <source>
        <strain evidence="2">DE</strain>
        <tissue evidence="2">Muscle</tissue>
    </source>
</reference>
<protein>
    <submittedName>
        <fullName evidence="2">Cadherin-2</fullName>
    </submittedName>
</protein>
<evidence type="ECO:0000256" key="1">
    <source>
        <dbReference type="SAM" id="SignalP"/>
    </source>
</evidence>
<sequence>MYSLHEGSGLFLLAVLAGLQIAAEGRVTPPCRPGFSEDVYKVVMPDIVEKGHPLFN</sequence>
<feature type="chain" id="PRO_5042210200" evidence="1">
    <location>
        <begin position="26"/>
        <end position="56"/>
    </location>
</feature>
<proteinExistence type="predicted"/>
<feature type="signal peptide" evidence="1">
    <location>
        <begin position="1"/>
        <end position="25"/>
    </location>
</feature>
<feature type="non-terminal residue" evidence="2">
    <location>
        <position position="56"/>
    </location>
</feature>